<evidence type="ECO:0000313" key="4">
    <source>
        <dbReference type="Proteomes" id="UP001171299"/>
    </source>
</evidence>
<dbReference type="EMBL" id="CP024636">
    <property type="protein sequence ID" value="QGR06903.1"/>
    <property type="molecule type" value="Genomic_DNA"/>
</dbReference>
<organism evidence="2 3">
    <name type="scientific">Pantoea phytobeneficialis</name>
    <dbReference type="NCBI Taxonomy" id="2052056"/>
    <lineage>
        <taxon>Bacteria</taxon>
        <taxon>Pseudomonadati</taxon>
        <taxon>Pseudomonadota</taxon>
        <taxon>Gammaproteobacteria</taxon>
        <taxon>Enterobacterales</taxon>
        <taxon>Erwiniaceae</taxon>
        <taxon>Pantoea</taxon>
    </lineage>
</organism>
<dbReference type="RefSeq" id="WP_208723521.1">
    <property type="nucleotide sequence ID" value="NZ_CP024636.1"/>
</dbReference>
<reference evidence="3" key="1">
    <citation type="submission" date="2017-11" db="EMBL/GenBank/DDBJ databases">
        <title>Genome sequence of Pantoea sp. MSR2.</title>
        <authorList>
            <person name="Nascimento F.X."/>
        </authorList>
    </citation>
    <scope>NUCLEOTIDE SEQUENCE [LARGE SCALE GENOMIC DNA]</scope>
    <source>
        <strain evidence="3">MSR2</strain>
    </source>
</reference>
<dbReference type="AlphaFoldDB" id="A0AAP9H595"/>
<keyword evidence="4" id="KW-1185">Reference proteome</keyword>
<dbReference type="Proteomes" id="UP001171299">
    <property type="component" value="Unassembled WGS sequence"/>
</dbReference>
<gene>
    <name evidence="2" type="ORF">CTZ24_10935</name>
    <name evidence="1" type="ORF">Q3404_02570</name>
</gene>
<sequence>MKKTLILIIATVGYLSWLQLFASQTLPVPHAQAESRLINPHLGTICKATAAISFGRNFRIMQLDNVDEQGVAWVHYLRPSDHSRWAIRCRLQEDRVIWMADNPDSDARWRIGPDDEKITWRISEDNLTLRLVYPDGSGDEQTFQLE</sequence>
<protein>
    <submittedName>
        <fullName evidence="2">Uncharacterized protein</fullName>
    </submittedName>
</protein>
<dbReference type="KEGG" id="ppho:CTZ24_10935"/>
<proteinExistence type="predicted"/>
<reference evidence="1" key="3">
    <citation type="submission" date="2023-07" db="EMBL/GenBank/DDBJ databases">
        <title>The extreme plant-growth-promoting properties of Pantoea phytobeneficialis PF55 revealed by functional and genomic analysis.</title>
        <authorList>
            <person name="Nascimento F.X."/>
            <person name="Marcio R.J."/>
        </authorList>
    </citation>
    <scope>NUCLEOTIDE SEQUENCE</scope>
    <source>
        <strain evidence="1">PF55</strain>
    </source>
</reference>
<reference evidence="2" key="2">
    <citation type="journal article" date="2020" name="Environ. Microbiol.">
        <title>The extreme plant-growth-promoting properties of Pantoea phytobeneficialis MSR2 revealed by functional and genomic analysis.</title>
        <authorList>
            <person name="Nascimento F.X."/>
            <person name="Hernandez A.G."/>
            <person name="Glick B.R."/>
            <person name="Rossi M.J."/>
        </authorList>
    </citation>
    <scope>NUCLEOTIDE SEQUENCE</scope>
    <source>
        <strain evidence="2">MSR2</strain>
    </source>
</reference>
<dbReference type="EMBL" id="JAUOOM010000002">
    <property type="protein sequence ID" value="MDO6405448.1"/>
    <property type="molecule type" value="Genomic_DNA"/>
</dbReference>
<dbReference type="Proteomes" id="UP000424872">
    <property type="component" value="Chromosome"/>
</dbReference>
<evidence type="ECO:0000313" key="1">
    <source>
        <dbReference type="EMBL" id="MDO6405448.1"/>
    </source>
</evidence>
<name>A0AAP9H595_9GAMM</name>
<accession>A0AAP9H595</accession>
<evidence type="ECO:0000313" key="2">
    <source>
        <dbReference type="EMBL" id="QGR06903.1"/>
    </source>
</evidence>
<evidence type="ECO:0000313" key="3">
    <source>
        <dbReference type="Proteomes" id="UP000424872"/>
    </source>
</evidence>